<dbReference type="AlphaFoldDB" id="A0A495XHW9"/>
<dbReference type="Proteomes" id="UP000272729">
    <property type="component" value="Unassembled WGS sequence"/>
</dbReference>
<sequence length="262" mass="27959">MVRRVVRGVVRKEEREHRLLRRTQPDLTRERELIVHILLIGGLWLDGSAWDAVVPALRELGHDPVPLTLPGQGDGSTSATLADQVAAVLAAVDAAPDRPLVVGHSAACSLAWSAADARPEKVAKVVMIGGFPAGDGKAYADFFDTDNGVMPFPGWAPFDGPDSADLDEDAKRAFASAAIPVPEGVTKGVVHLADERRFDVPVTLICPEFTPAQARDWIAAGDVPELAAVKHVEYVDIDSGHWPMVTKPVELARLIAAAATGH</sequence>
<dbReference type="SUPFAM" id="SSF53474">
    <property type="entry name" value="alpha/beta-Hydrolases"/>
    <property type="match status" value="1"/>
</dbReference>
<name>A0A495XHW9_9PSEU</name>
<dbReference type="InterPro" id="IPR029058">
    <property type="entry name" value="AB_hydrolase_fold"/>
</dbReference>
<dbReference type="Gene3D" id="3.40.50.1820">
    <property type="entry name" value="alpha/beta hydrolase"/>
    <property type="match status" value="1"/>
</dbReference>
<keyword evidence="3" id="KW-1185">Reference proteome</keyword>
<organism evidence="2 3">
    <name type="scientific">Saccharothrix variisporea</name>
    <dbReference type="NCBI Taxonomy" id="543527"/>
    <lineage>
        <taxon>Bacteria</taxon>
        <taxon>Bacillati</taxon>
        <taxon>Actinomycetota</taxon>
        <taxon>Actinomycetes</taxon>
        <taxon>Pseudonocardiales</taxon>
        <taxon>Pseudonocardiaceae</taxon>
        <taxon>Saccharothrix</taxon>
    </lineage>
</organism>
<dbReference type="GO" id="GO:0003824">
    <property type="term" value="F:catalytic activity"/>
    <property type="evidence" value="ECO:0007669"/>
    <property type="project" value="UniProtKB-ARBA"/>
</dbReference>
<evidence type="ECO:0000313" key="2">
    <source>
        <dbReference type="EMBL" id="RKT74081.1"/>
    </source>
</evidence>
<dbReference type="EMBL" id="RBXR01000001">
    <property type="protein sequence ID" value="RKT74081.1"/>
    <property type="molecule type" value="Genomic_DNA"/>
</dbReference>
<evidence type="ECO:0000259" key="1">
    <source>
        <dbReference type="Pfam" id="PF12697"/>
    </source>
</evidence>
<dbReference type="Pfam" id="PF12697">
    <property type="entry name" value="Abhydrolase_6"/>
    <property type="match status" value="1"/>
</dbReference>
<protein>
    <submittedName>
        <fullName evidence="2">Pimeloyl-ACP methyl ester carboxylesterase</fullName>
    </submittedName>
</protein>
<comment type="caution">
    <text evidence="2">The sequence shown here is derived from an EMBL/GenBank/DDBJ whole genome shotgun (WGS) entry which is preliminary data.</text>
</comment>
<gene>
    <name evidence="2" type="ORF">DFJ66_7423</name>
</gene>
<feature type="domain" description="AB hydrolase-1" evidence="1">
    <location>
        <begin position="37"/>
        <end position="253"/>
    </location>
</feature>
<proteinExistence type="predicted"/>
<evidence type="ECO:0000313" key="3">
    <source>
        <dbReference type="Proteomes" id="UP000272729"/>
    </source>
</evidence>
<dbReference type="InterPro" id="IPR000073">
    <property type="entry name" value="AB_hydrolase_1"/>
</dbReference>
<accession>A0A495XHW9</accession>
<reference evidence="2 3" key="1">
    <citation type="submission" date="2018-10" db="EMBL/GenBank/DDBJ databases">
        <title>Sequencing the genomes of 1000 actinobacteria strains.</title>
        <authorList>
            <person name="Klenk H.-P."/>
        </authorList>
    </citation>
    <scope>NUCLEOTIDE SEQUENCE [LARGE SCALE GENOMIC DNA]</scope>
    <source>
        <strain evidence="2 3">DSM 43911</strain>
    </source>
</reference>